<dbReference type="OrthoDB" id="805991at2"/>
<proteinExistence type="predicted"/>
<keyword evidence="1" id="KW-0812">Transmembrane</keyword>
<evidence type="ECO:0000256" key="1">
    <source>
        <dbReference type="SAM" id="Phobius"/>
    </source>
</evidence>
<keyword evidence="1" id="KW-1133">Transmembrane helix</keyword>
<dbReference type="Proteomes" id="UP000198931">
    <property type="component" value="Unassembled WGS sequence"/>
</dbReference>
<name>A0A1I3DIA7_9FLAO</name>
<accession>A0A1I3DIA7</accession>
<keyword evidence="1" id="KW-0472">Membrane</keyword>
<evidence type="ECO:0000313" key="3">
    <source>
        <dbReference type="Proteomes" id="UP000198931"/>
    </source>
</evidence>
<feature type="transmembrane region" description="Helical" evidence="1">
    <location>
        <begin position="7"/>
        <end position="26"/>
    </location>
</feature>
<evidence type="ECO:0000313" key="2">
    <source>
        <dbReference type="EMBL" id="SFH86396.1"/>
    </source>
</evidence>
<dbReference type="EMBL" id="FOQT01000001">
    <property type="protein sequence ID" value="SFH86396.1"/>
    <property type="molecule type" value="Genomic_DNA"/>
</dbReference>
<reference evidence="2 3" key="1">
    <citation type="submission" date="2016-10" db="EMBL/GenBank/DDBJ databases">
        <authorList>
            <person name="de Groot N.N."/>
        </authorList>
    </citation>
    <scope>NUCLEOTIDE SEQUENCE [LARGE SCALE GENOMIC DNA]</scope>
    <source>
        <strain evidence="2 3">DSM 26000</strain>
    </source>
</reference>
<dbReference type="STRING" id="1125876.SAMN05443292_0480"/>
<protein>
    <submittedName>
        <fullName evidence="2">Uncharacterized protein</fullName>
    </submittedName>
</protein>
<dbReference type="RefSeq" id="WP_090078554.1">
    <property type="nucleotide sequence ID" value="NZ_FOQT01000001.1"/>
</dbReference>
<organism evidence="2 3">
    <name type="scientific">Halpernia frigidisoli</name>
    <dbReference type="NCBI Taxonomy" id="1125876"/>
    <lineage>
        <taxon>Bacteria</taxon>
        <taxon>Pseudomonadati</taxon>
        <taxon>Bacteroidota</taxon>
        <taxon>Flavobacteriia</taxon>
        <taxon>Flavobacteriales</taxon>
        <taxon>Weeksellaceae</taxon>
        <taxon>Chryseobacterium group</taxon>
        <taxon>Halpernia</taxon>
    </lineage>
</organism>
<sequence>MRKIKFYFGYGLIIFCCTFITAQSNFKKTSGDFNNLIGSWQGSLTYLDYSSGKRYTMPANIEVTRIKNTNKFIFSNSYPNEKSANSFDTISISKDGLYIDKELIKSRRKLPNRTIEIITEQTGKDGNENKPAIIKHTYLFGAKTFNNIKEVKFLDENIWIKRHEYSYKKD</sequence>
<dbReference type="AlphaFoldDB" id="A0A1I3DIA7"/>
<keyword evidence="3" id="KW-1185">Reference proteome</keyword>
<gene>
    <name evidence="2" type="ORF">SAMN05443292_0480</name>
</gene>